<proteinExistence type="predicted"/>
<comment type="caution">
    <text evidence="1">The sequence shown here is derived from an EMBL/GenBank/DDBJ whole genome shotgun (WGS) entry which is preliminary data.</text>
</comment>
<dbReference type="Proteomes" id="UP000265581">
    <property type="component" value="Unassembled WGS sequence"/>
</dbReference>
<organism evidence="1 2">
    <name type="scientific">Aeromicrobium endophyticum</name>
    <dbReference type="NCBI Taxonomy" id="2292704"/>
    <lineage>
        <taxon>Bacteria</taxon>
        <taxon>Bacillati</taxon>
        <taxon>Actinomycetota</taxon>
        <taxon>Actinomycetes</taxon>
        <taxon>Propionibacteriales</taxon>
        <taxon>Nocardioidaceae</taxon>
        <taxon>Aeromicrobium</taxon>
    </lineage>
</organism>
<name>A0A371PAQ1_9ACTN</name>
<dbReference type="InterPro" id="IPR050194">
    <property type="entry name" value="Glycosyltransferase_grp1"/>
</dbReference>
<sequence length="361" mass="40229">MRPVERIRVLPELRAVQVERETQMAPAETWYFGTNYDLEGTAIPDRFVHVNAATAAWRLLRTRAAVLEVPEPLWVRFLPINSLLVMTWRISGFCRLKNRRARTFAIENNDAIAVVCGARRPPVLVRWLVVLLMGVFVRLFYERVVFGTPAAEAIYRRLPFFAGVESTTVLALPTASVSPLADTGRSSMAAVFVGQLSGRKGVDQLMRAWSRVEDECPEASVTIVGSGPLHERVTSWVREKPRSRRYVGQLPHEQVSDILRSSSVVVAPSRRDGRWREQIGLPIEEGLAVGLTIVTTTETGLADWLAEHRHLVIPAGSGDAELADAVVAALVHPLARDEVLQSLPAEDARITADRWLHREEG</sequence>
<dbReference type="EMBL" id="QUBR01000001">
    <property type="protein sequence ID" value="REK73009.1"/>
    <property type="molecule type" value="Genomic_DNA"/>
</dbReference>
<evidence type="ECO:0000313" key="1">
    <source>
        <dbReference type="EMBL" id="REK73009.1"/>
    </source>
</evidence>
<dbReference type="PANTHER" id="PTHR45947:SF13">
    <property type="entry name" value="TRANSFERASE"/>
    <property type="match status" value="1"/>
</dbReference>
<dbReference type="Pfam" id="PF13692">
    <property type="entry name" value="Glyco_trans_1_4"/>
    <property type="match status" value="1"/>
</dbReference>
<dbReference type="SUPFAM" id="SSF53756">
    <property type="entry name" value="UDP-Glycosyltransferase/glycogen phosphorylase"/>
    <property type="match status" value="1"/>
</dbReference>
<dbReference type="Gene3D" id="3.40.50.2000">
    <property type="entry name" value="Glycogen Phosphorylase B"/>
    <property type="match status" value="1"/>
</dbReference>
<gene>
    <name evidence="1" type="ORF">DX116_05305</name>
</gene>
<dbReference type="PANTHER" id="PTHR45947">
    <property type="entry name" value="SULFOQUINOVOSYL TRANSFERASE SQD2"/>
    <property type="match status" value="1"/>
</dbReference>
<dbReference type="AlphaFoldDB" id="A0A371PAQ1"/>
<evidence type="ECO:0000313" key="2">
    <source>
        <dbReference type="Proteomes" id="UP000265581"/>
    </source>
</evidence>
<dbReference type="RefSeq" id="WP_119703123.1">
    <property type="nucleotide sequence ID" value="NZ_JBHSOI010000001.1"/>
</dbReference>
<dbReference type="OrthoDB" id="9787111at2"/>
<dbReference type="GO" id="GO:0016757">
    <property type="term" value="F:glycosyltransferase activity"/>
    <property type="evidence" value="ECO:0007669"/>
    <property type="project" value="TreeGrafter"/>
</dbReference>
<keyword evidence="2" id="KW-1185">Reference proteome</keyword>
<dbReference type="CDD" id="cd03801">
    <property type="entry name" value="GT4_PimA-like"/>
    <property type="match status" value="1"/>
</dbReference>
<protein>
    <submittedName>
        <fullName evidence="1">Glycosyltransferase</fullName>
    </submittedName>
</protein>
<accession>A0A371PAQ1</accession>
<reference evidence="1 2" key="1">
    <citation type="submission" date="2018-08" db="EMBL/GenBank/DDBJ databases">
        <title>Aeromicrobium sp. M2KJ-4, whole genome shotgun sequence.</title>
        <authorList>
            <person name="Tuo L."/>
        </authorList>
    </citation>
    <scope>NUCLEOTIDE SEQUENCE [LARGE SCALE GENOMIC DNA]</scope>
    <source>
        <strain evidence="1 2">M2KJ-4</strain>
    </source>
</reference>
<keyword evidence="1" id="KW-0808">Transferase</keyword>